<name>A0A6J4PI17_9BACT</name>
<proteinExistence type="predicted"/>
<reference evidence="1" key="1">
    <citation type="submission" date="2020-02" db="EMBL/GenBank/DDBJ databases">
        <authorList>
            <person name="Meier V. D."/>
        </authorList>
    </citation>
    <scope>NUCLEOTIDE SEQUENCE</scope>
    <source>
        <strain evidence="1">AVDCRST_MAG64</strain>
    </source>
</reference>
<dbReference type="Gene3D" id="3.40.50.1820">
    <property type="entry name" value="alpha/beta hydrolase"/>
    <property type="match status" value="1"/>
</dbReference>
<gene>
    <name evidence="1" type="ORF">AVDCRST_MAG64-2300</name>
</gene>
<evidence type="ECO:0000313" key="1">
    <source>
        <dbReference type="EMBL" id="CAA9410626.1"/>
    </source>
</evidence>
<dbReference type="AlphaFoldDB" id="A0A6J4PI17"/>
<accession>A0A6J4PI17</accession>
<dbReference type="SUPFAM" id="SSF53474">
    <property type="entry name" value="alpha/beta-Hydrolases"/>
    <property type="match status" value="1"/>
</dbReference>
<sequence length="119" mass="13166">MKALLYGAPAALVLFESLNWAHMRLYSRMVNDASPRQVRWSAGALLRYRSAGDPPGVPVCLLHGQRDLLIPPKNVRPDFIVPRGRHLIALARPEEVNGYLLGKMGLASGGRADDRRKVV</sequence>
<evidence type="ECO:0008006" key="2">
    <source>
        <dbReference type="Google" id="ProtNLM"/>
    </source>
</evidence>
<protein>
    <recommendedName>
        <fullName evidence="2">AB hydrolase-1 domain-containing protein</fullName>
    </recommendedName>
</protein>
<dbReference type="EMBL" id="CADCUQ010000513">
    <property type="protein sequence ID" value="CAA9410626.1"/>
    <property type="molecule type" value="Genomic_DNA"/>
</dbReference>
<organism evidence="1">
    <name type="scientific">uncultured Phycisphaerae bacterium</name>
    <dbReference type="NCBI Taxonomy" id="904963"/>
    <lineage>
        <taxon>Bacteria</taxon>
        <taxon>Pseudomonadati</taxon>
        <taxon>Planctomycetota</taxon>
        <taxon>Phycisphaerae</taxon>
        <taxon>environmental samples</taxon>
    </lineage>
</organism>
<dbReference type="InterPro" id="IPR029058">
    <property type="entry name" value="AB_hydrolase_fold"/>
</dbReference>